<protein>
    <submittedName>
        <fullName evidence="2">Uncharacterized protein</fullName>
    </submittedName>
</protein>
<reference evidence="2" key="1">
    <citation type="submission" date="2023-07" db="EMBL/GenBank/DDBJ databases">
        <title>Chromosome-level Genome Assembly of Striped Snakehead (Channa striata).</title>
        <authorList>
            <person name="Liu H."/>
        </authorList>
    </citation>
    <scope>NUCLEOTIDE SEQUENCE</scope>
    <source>
        <strain evidence="2">Gz</strain>
        <tissue evidence="2">Muscle</tissue>
    </source>
</reference>
<dbReference type="EMBL" id="JAUPFM010000019">
    <property type="protein sequence ID" value="KAK2820756.1"/>
    <property type="molecule type" value="Genomic_DNA"/>
</dbReference>
<dbReference type="AlphaFoldDB" id="A0AA88IPS3"/>
<gene>
    <name evidence="2" type="ORF">Q5P01_023715</name>
</gene>
<name>A0AA88IPS3_CHASR</name>
<organism evidence="2 3">
    <name type="scientific">Channa striata</name>
    <name type="common">Snakehead murrel</name>
    <name type="synonym">Ophicephalus striatus</name>
    <dbReference type="NCBI Taxonomy" id="64152"/>
    <lineage>
        <taxon>Eukaryota</taxon>
        <taxon>Metazoa</taxon>
        <taxon>Chordata</taxon>
        <taxon>Craniata</taxon>
        <taxon>Vertebrata</taxon>
        <taxon>Euteleostomi</taxon>
        <taxon>Actinopterygii</taxon>
        <taxon>Neopterygii</taxon>
        <taxon>Teleostei</taxon>
        <taxon>Neoteleostei</taxon>
        <taxon>Acanthomorphata</taxon>
        <taxon>Anabantaria</taxon>
        <taxon>Anabantiformes</taxon>
        <taxon>Channoidei</taxon>
        <taxon>Channidae</taxon>
        <taxon>Channa</taxon>
    </lineage>
</organism>
<sequence length="83" mass="9588">MLRGLAEKLTYSGSRARTRPRSMEEKGAKWRLLLGERGSRFPPERRGGFFLRERTRLLVREVTGAAPRATNLQQRVPWCCSDI</sequence>
<comment type="caution">
    <text evidence="2">The sequence shown here is derived from an EMBL/GenBank/DDBJ whole genome shotgun (WGS) entry which is preliminary data.</text>
</comment>
<evidence type="ECO:0000313" key="2">
    <source>
        <dbReference type="EMBL" id="KAK2820756.1"/>
    </source>
</evidence>
<keyword evidence="3" id="KW-1185">Reference proteome</keyword>
<dbReference type="Proteomes" id="UP001187415">
    <property type="component" value="Unassembled WGS sequence"/>
</dbReference>
<accession>A0AA88IPS3</accession>
<evidence type="ECO:0000313" key="3">
    <source>
        <dbReference type="Proteomes" id="UP001187415"/>
    </source>
</evidence>
<feature type="region of interest" description="Disordered" evidence="1">
    <location>
        <begin position="1"/>
        <end position="24"/>
    </location>
</feature>
<proteinExistence type="predicted"/>
<evidence type="ECO:0000256" key="1">
    <source>
        <dbReference type="SAM" id="MobiDB-lite"/>
    </source>
</evidence>